<dbReference type="STRING" id="582692.SAMN05720606_109207"/>
<dbReference type="Proteomes" id="UP000198538">
    <property type="component" value="Unassembled WGS sequence"/>
</dbReference>
<evidence type="ECO:0000256" key="1">
    <source>
        <dbReference type="SAM" id="MobiDB-lite"/>
    </source>
</evidence>
<evidence type="ECO:0000313" key="3">
    <source>
        <dbReference type="Proteomes" id="UP000198538"/>
    </source>
</evidence>
<protein>
    <submittedName>
        <fullName evidence="2">Uncharacterized protein</fullName>
    </submittedName>
</protein>
<organism evidence="2 3">
    <name type="scientific">Paenibacillus polysaccharolyticus</name>
    <dbReference type="NCBI Taxonomy" id="582692"/>
    <lineage>
        <taxon>Bacteria</taxon>
        <taxon>Bacillati</taxon>
        <taxon>Bacillota</taxon>
        <taxon>Bacilli</taxon>
        <taxon>Bacillales</taxon>
        <taxon>Paenibacillaceae</taxon>
        <taxon>Paenibacillus</taxon>
    </lineage>
</organism>
<accession>A0A1G5IWI3</accession>
<feature type="compositionally biased region" description="Polar residues" evidence="1">
    <location>
        <begin position="1"/>
        <end position="11"/>
    </location>
</feature>
<evidence type="ECO:0000313" key="2">
    <source>
        <dbReference type="EMBL" id="SCY80081.1"/>
    </source>
</evidence>
<proteinExistence type="predicted"/>
<dbReference type="AlphaFoldDB" id="A0A1G5IWI3"/>
<keyword evidence="3" id="KW-1185">Reference proteome</keyword>
<name>A0A1G5IWI3_9BACL</name>
<dbReference type="EMBL" id="FMVM01000009">
    <property type="protein sequence ID" value="SCY80081.1"/>
    <property type="molecule type" value="Genomic_DNA"/>
</dbReference>
<sequence length="61" mass="6616">MASDNSISTHRNLAAPRSARRGLAEGMNQADTSAPTKRIALGCWRSLKSVGRRGYRNVMGN</sequence>
<feature type="region of interest" description="Disordered" evidence="1">
    <location>
        <begin position="1"/>
        <end position="32"/>
    </location>
</feature>
<reference evidence="3" key="1">
    <citation type="submission" date="2016-10" db="EMBL/GenBank/DDBJ databases">
        <authorList>
            <person name="Varghese N."/>
            <person name="Submissions S."/>
        </authorList>
    </citation>
    <scope>NUCLEOTIDE SEQUENCE [LARGE SCALE GENOMIC DNA]</scope>
    <source>
        <strain evidence="3">BL9</strain>
    </source>
</reference>
<gene>
    <name evidence="2" type="ORF">SAMN05720606_109207</name>
</gene>